<dbReference type="SUPFAM" id="SSF51735">
    <property type="entry name" value="NAD(P)-binding Rossmann-fold domains"/>
    <property type="match status" value="1"/>
</dbReference>
<gene>
    <name evidence="2" type="ORF">METZ01_LOCUS363509</name>
</gene>
<dbReference type="InterPro" id="IPR006115">
    <property type="entry name" value="6PGDH_NADP-bd"/>
</dbReference>
<dbReference type="InterPro" id="IPR036291">
    <property type="entry name" value="NAD(P)-bd_dom_sf"/>
</dbReference>
<organism evidence="2">
    <name type="scientific">marine metagenome</name>
    <dbReference type="NCBI Taxonomy" id="408172"/>
    <lineage>
        <taxon>unclassified sequences</taxon>
        <taxon>metagenomes</taxon>
        <taxon>ecological metagenomes</taxon>
    </lineage>
</organism>
<accession>A0A382SMG5</accession>
<dbReference type="GO" id="GO:0006574">
    <property type="term" value="P:L-valine catabolic process"/>
    <property type="evidence" value="ECO:0007669"/>
    <property type="project" value="TreeGrafter"/>
</dbReference>
<dbReference type="GO" id="GO:0008442">
    <property type="term" value="F:3-hydroxyisobutyrate dehydrogenase activity"/>
    <property type="evidence" value="ECO:0007669"/>
    <property type="project" value="TreeGrafter"/>
</dbReference>
<evidence type="ECO:0000313" key="2">
    <source>
        <dbReference type="EMBL" id="SVD10655.1"/>
    </source>
</evidence>
<dbReference type="Pfam" id="PF03446">
    <property type="entry name" value="NAD_binding_2"/>
    <property type="match status" value="1"/>
</dbReference>
<feature type="domain" description="6-phosphogluconate dehydrogenase NADP-binding" evidence="1">
    <location>
        <begin position="3"/>
        <end position="161"/>
    </location>
</feature>
<dbReference type="GO" id="GO:0005739">
    <property type="term" value="C:mitochondrion"/>
    <property type="evidence" value="ECO:0007669"/>
    <property type="project" value="TreeGrafter"/>
</dbReference>
<dbReference type="EMBL" id="UINC01129923">
    <property type="protein sequence ID" value="SVD10655.1"/>
    <property type="molecule type" value="Genomic_DNA"/>
</dbReference>
<dbReference type="PANTHER" id="PTHR22981:SF84">
    <property type="entry name" value="3-HYDROXYISOBUTYRATE DEHYDROGENASE"/>
    <property type="match status" value="1"/>
</dbReference>
<reference evidence="2" key="1">
    <citation type="submission" date="2018-05" db="EMBL/GenBank/DDBJ databases">
        <authorList>
            <person name="Lanie J.A."/>
            <person name="Ng W.-L."/>
            <person name="Kazmierczak K.M."/>
            <person name="Andrzejewski T.M."/>
            <person name="Davidsen T.M."/>
            <person name="Wayne K.J."/>
            <person name="Tettelin H."/>
            <person name="Glass J.I."/>
            <person name="Rusch D."/>
            <person name="Podicherti R."/>
            <person name="Tsui H.-C.T."/>
            <person name="Winkler M.E."/>
        </authorList>
    </citation>
    <scope>NUCLEOTIDE SEQUENCE</scope>
</reference>
<evidence type="ECO:0000259" key="1">
    <source>
        <dbReference type="Pfam" id="PF03446"/>
    </source>
</evidence>
<sequence>MKCGFIGLGVLGSKMAAKILDAGHALRVYDRDTNAVDKLVAAGAINARSVQEATSNIDALITCLPSPAACEEVMTGDGGALSSLAPGNCWIEMSTTDVDEMKRLALLAGEKSIDVLECPATGGVHRATKGQMTLLVGGDETLLHQYRPLLEIMSGQIVYMGEIGNASLIKVV</sequence>
<dbReference type="PANTHER" id="PTHR22981">
    <property type="entry name" value="3-HYDROXYISOBUTYRATE DEHYDROGENASE-RELATED"/>
    <property type="match status" value="1"/>
</dbReference>
<protein>
    <recommendedName>
        <fullName evidence="1">6-phosphogluconate dehydrogenase NADP-binding domain-containing protein</fullName>
    </recommendedName>
</protein>
<feature type="non-terminal residue" evidence="2">
    <location>
        <position position="172"/>
    </location>
</feature>
<dbReference type="AlphaFoldDB" id="A0A382SMG5"/>
<dbReference type="Gene3D" id="3.40.50.720">
    <property type="entry name" value="NAD(P)-binding Rossmann-like Domain"/>
    <property type="match status" value="1"/>
</dbReference>
<dbReference type="GO" id="GO:0050661">
    <property type="term" value="F:NADP binding"/>
    <property type="evidence" value="ECO:0007669"/>
    <property type="project" value="InterPro"/>
</dbReference>
<proteinExistence type="predicted"/>
<name>A0A382SMG5_9ZZZZ</name>